<feature type="compositionally biased region" description="Basic and acidic residues" evidence="5">
    <location>
        <begin position="1317"/>
        <end position="1339"/>
    </location>
</feature>
<name>A0A0G4FHM0_VITBC</name>
<evidence type="ECO:0000256" key="4">
    <source>
        <dbReference type="ARBA" id="ARBA00023136"/>
    </source>
</evidence>
<dbReference type="EMBL" id="CDMY01000439">
    <property type="protein sequence ID" value="CEM12935.1"/>
    <property type="molecule type" value="Genomic_DNA"/>
</dbReference>
<dbReference type="InterPro" id="IPR046338">
    <property type="entry name" value="GAIN_dom_sf"/>
</dbReference>
<dbReference type="STRING" id="1169540.A0A0G4FHM0"/>
<feature type="region of interest" description="Disordered" evidence="5">
    <location>
        <begin position="1448"/>
        <end position="1595"/>
    </location>
</feature>
<dbReference type="InterPro" id="IPR001304">
    <property type="entry name" value="C-type_lectin-like"/>
</dbReference>
<dbReference type="VEuPathDB" id="CryptoDB:Vbra_5847"/>
<dbReference type="SUPFAM" id="SSF56436">
    <property type="entry name" value="C-type lectin-like"/>
    <property type="match status" value="1"/>
</dbReference>
<protein>
    <recommendedName>
        <fullName evidence="7">C-type lectin domain-containing protein</fullName>
    </recommendedName>
</protein>
<sequence>MDLLTLEGLLWAYSVSMLIIGQYLIYGFRCGVFAATATPHTGICPNGFRHRKGSCSCYKLFTSPQKSFNGAKIACNVAGAAGDYDHLVTLSDPAELWWLQEFIRGQTSSHAHIWVDYRRNESGSFSEPSTPDFGGAERDREGILTPGSWTPSSEYHQANIHEAEWEPYHPHGDSDYDCAAIHWDAHEHDHGHMAALLSEDCGSSEPYICEVEPSPAGECTPAPAVALTVPNVNDFASTGSFSITVKFSVPVDQGTFRPERLVVLGTTSADVSVADWPESDMTATVTIDPTPAKGLFTLMALEGLADGQSDGQGSLPSMPLVIHRGCRIDRQEWSTATQLDHYPKVLKPFDCALKCHHKSGCTHYTVKSDSVGSSSNGCYLHSGAISKEGHSDAAVSELLSCGPVHDVNEPHAWIAQNATSFNTTSFSVDIIFDELVRRSVSDLRRLVNMTAANSTAFDYSVTDVSSPRALVALKALRVDVNVTEAALKNGSMFLFQFNKSHAIVDFADNQLAAENRSAVIALHYAGPSLPLSVSTTPEPVTTVIPSTTPSPATTTSTTSTSTTTKSSTTSTSTTTTTSDPSTTAQVTTTPLPSTSTSTSAQPTTTEAPSTTTSPPVLDFDIIADDVDRLTDVSRLEKAEIQRAEDLIFSPDEDPPTTPGNDSDEAFVEYQNKLLATITVATSAAEDPSLLQREEKQVIKTVLASLNRTLAGRRRGLTSRPTTAGEVLLAATSLNVTIGSVRQSNNRGQLRYDATMARQSASILDSVVETSASLPALQTQQQQRQTLSEWQAPSSLTARDKTRVRESAEALLSSAAAIPQELHNAMLMHDGSSAYEIAERVGESTGRLGDVLLSALGGGPSQQLEVAGESCNMSLAFLDPQNGLSLSSSDNANLGVVLPSLNDTSRLSVRRLQVGGTVDPCAVISGGLPVPTAQLVFWEQGLFQTNDTNTTNWSARGGSSTVAVRRCNQEVKLDGSALSAPAVLTLPRPANVAARVVNLTANGSLVQRDEVGCGFWSTSDKAWSAEGCVVDTNASTADAVVCQCHHLSEFSVLFRTVIEDSSVTSVAEGSEGSVKRLGDAAAWNKNAAAQFVAVAGGVLVICLLLAFWSDMRHKVSDSDLVDLHLSDRLLEARYRQDMYLRQQREECFGRCYDCCCNSYPCQALQLTFNRITGRQATLHLKELQTIRLMRQYITVSLEQGIDLRLVAVQFSQARQEMEATINPAVAMQTPKRSRRFGSIAAQFANTPRRGPHMPKSRRSIIAGVKSSVPSLQEMVFQAFHEHLEKTRGLPSHFTNVMSKEKTEADQTEPVESLSVRVTEPRRRLRGSHDDVDASSEEERTGGMQMSTAVRPEMESNRQRDQRGVDQHAHGQAHRPKQHQPHHAEEEYDFVEGCCNREEVDLLRSGVLRDALRARLLLEVQRQQAACLLIQRWWRGKVSFLSVKIGAVRQPEDEPSEVMSSSRSAADPAQPTSYGLARDDRHLNDAIKGYVSRQRASQSGESGKGRLSVAVFDEDDRQKKGEGKPKKVLEMLSSLSLSSPVKRTEKEPLSPKNHDNAQEDHHTQRSLPDPEQEPPPPTKPPTKPTAQRGGRRDTISAPIRMTAKEAWEEVNREVDAITARTLRRIEYIEWPKARLFSEVCRRDHPLLQLFIIHPSLTAVQRTLVFGSVVLGLLLVAAFFYQYGERDLTRDGHLADFKLAEGFEVTFTIRQFAILIWAVILAKVTVTV</sequence>
<evidence type="ECO:0000313" key="9">
    <source>
        <dbReference type="Proteomes" id="UP000041254"/>
    </source>
</evidence>
<dbReference type="InterPro" id="IPR016186">
    <property type="entry name" value="C-type_lectin-like/link_sf"/>
</dbReference>
<dbReference type="Pfam" id="PF01825">
    <property type="entry name" value="GPS"/>
    <property type="match status" value="1"/>
</dbReference>
<dbReference type="PhylomeDB" id="A0A0G4FHM0"/>
<feature type="region of interest" description="Disordered" evidence="5">
    <location>
        <begin position="1298"/>
        <end position="1383"/>
    </location>
</feature>
<evidence type="ECO:0000256" key="3">
    <source>
        <dbReference type="ARBA" id="ARBA00022989"/>
    </source>
</evidence>
<evidence type="ECO:0000259" key="7">
    <source>
        <dbReference type="PROSITE" id="PS50041"/>
    </source>
</evidence>
<keyword evidence="3 6" id="KW-1133">Transmembrane helix</keyword>
<proteinExistence type="predicted"/>
<dbReference type="Proteomes" id="UP000041254">
    <property type="component" value="Unassembled WGS sequence"/>
</dbReference>
<feature type="region of interest" description="Disordered" evidence="5">
    <location>
        <begin position="121"/>
        <end position="142"/>
    </location>
</feature>
<comment type="subcellular location">
    <subcellularLocation>
        <location evidence="1">Membrane</location>
    </subcellularLocation>
</comment>
<feature type="compositionally biased region" description="Basic residues" evidence="5">
    <location>
        <begin position="1369"/>
        <end position="1379"/>
    </location>
</feature>
<dbReference type="InterPro" id="IPR000203">
    <property type="entry name" value="GPS"/>
</dbReference>
<dbReference type="PROSITE" id="PS50041">
    <property type="entry name" value="C_TYPE_LECTIN_2"/>
    <property type="match status" value="1"/>
</dbReference>
<evidence type="ECO:0000313" key="8">
    <source>
        <dbReference type="EMBL" id="CEM12935.1"/>
    </source>
</evidence>
<feature type="transmembrane region" description="Helical" evidence="6">
    <location>
        <begin position="1661"/>
        <end position="1680"/>
    </location>
</feature>
<feature type="compositionally biased region" description="Basic and acidic residues" evidence="5">
    <location>
        <begin position="1514"/>
        <end position="1527"/>
    </location>
</feature>
<feature type="compositionally biased region" description="Pro residues" evidence="5">
    <location>
        <begin position="1571"/>
        <end position="1581"/>
    </location>
</feature>
<dbReference type="SMART" id="SM00303">
    <property type="entry name" value="GPS"/>
    <property type="match status" value="1"/>
</dbReference>
<evidence type="ECO:0000256" key="2">
    <source>
        <dbReference type="ARBA" id="ARBA00022692"/>
    </source>
</evidence>
<feature type="compositionally biased region" description="Low complexity" evidence="5">
    <location>
        <begin position="532"/>
        <end position="615"/>
    </location>
</feature>
<gene>
    <name evidence="8" type="ORF">Vbra_5847</name>
</gene>
<dbReference type="InterPro" id="IPR016187">
    <property type="entry name" value="CTDL_fold"/>
</dbReference>
<dbReference type="PANTHER" id="PTHR12011">
    <property type="entry name" value="ADHESION G-PROTEIN COUPLED RECEPTOR"/>
    <property type="match status" value="1"/>
</dbReference>
<accession>A0A0G4FHM0</accession>
<keyword evidence="2 6" id="KW-0812">Transmembrane</keyword>
<evidence type="ECO:0000256" key="6">
    <source>
        <dbReference type="SAM" id="Phobius"/>
    </source>
</evidence>
<keyword evidence="4 6" id="KW-0472">Membrane</keyword>
<dbReference type="SMART" id="SM00034">
    <property type="entry name" value="CLECT"/>
    <property type="match status" value="1"/>
</dbReference>
<keyword evidence="9" id="KW-1185">Reference proteome</keyword>
<dbReference type="CDD" id="cd00037">
    <property type="entry name" value="CLECT"/>
    <property type="match status" value="1"/>
</dbReference>
<evidence type="ECO:0000256" key="5">
    <source>
        <dbReference type="SAM" id="MobiDB-lite"/>
    </source>
</evidence>
<dbReference type="OrthoDB" id="10040049at2759"/>
<dbReference type="PANTHER" id="PTHR12011:SF347">
    <property type="entry name" value="FI21270P1-RELATED"/>
    <property type="match status" value="1"/>
</dbReference>
<feature type="domain" description="C-type lectin" evidence="7">
    <location>
        <begin position="57"/>
        <end position="210"/>
    </location>
</feature>
<dbReference type="GO" id="GO:0005886">
    <property type="term" value="C:plasma membrane"/>
    <property type="evidence" value="ECO:0007669"/>
    <property type="project" value="TreeGrafter"/>
</dbReference>
<feature type="compositionally biased region" description="Basic and acidic residues" evidence="5">
    <location>
        <begin position="1540"/>
        <end position="1561"/>
    </location>
</feature>
<dbReference type="Gene3D" id="3.10.100.10">
    <property type="entry name" value="Mannose-Binding Protein A, subunit A"/>
    <property type="match status" value="1"/>
</dbReference>
<organism evidence="8 9">
    <name type="scientific">Vitrella brassicaformis (strain CCMP3155)</name>
    <dbReference type="NCBI Taxonomy" id="1169540"/>
    <lineage>
        <taxon>Eukaryota</taxon>
        <taxon>Sar</taxon>
        <taxon>Alveolata</taxon>
        <taxon>Colpodellida</taxon>
        <taxon>Vitrellaceae</taxon>
        <taxon>Vitrella</taxon>
    </lineage>
</organism>
<evidence type="ECO:0000256" key="1">
    <source>
        <dbReference type="ARBA" id="ARBA00004370"/>
    </source>
</evidence>
<feature type="compositionally biased region" description="Basic and acidic residues" evidence="5">
    <location>
        <begin position="1350"/>
        <end position="1367"/>
    </location>
</feature>
<dbReference type="InParanoid" id="A0A0G4FHM0"/>
<feature type="region of interest" description="Disordered" evidence="5">
    <location>
        <begin position="531"/>
        <end position="617"/>
    </location>
</feature>
<reference evidence="8 9" key="1">
    <citation type="submission" date="2014-11" db="EMBL/GenBank/DDBJ databases">
        <authorList>
            <person name="Zhu J."/>
            <person name="Qi W."/>
            <person name="Song R."/>
        </authorList>
    </citation>
    <scope>NUCLEOTIDE SEQUENCE [LARGE SCALE GENOMIC DNA]</scope>
</reference>
<dbReference type="Gene3D" id="2.60.220.50">
    <property type="match status" value="1"/>
</dbReference>